<proteinExistence type="predicted"/>
<reference evidence="1 2" key="1">
    <citation type="journal article" date="2022" name="New Phytol.">
        <title>Ecological generalism drives hyperdiversity of secondary metabolite gene clusters in xylarialean endophytes.</title>
        <authorList>
            <person name="Franco M.E.E."/>
            <person name="Wisecaver J.H."/>
            <person name="Arnold A.E."/>
            <person name="Ju Y.M."/>
            <person name="Slot J.C."/>
            <person name="Ahrendt S."/>
            <person name="Moore L.P."/>
            <person name="Eastman K.E."/>
            <person name="Scott K."/>
            <person name="Konkel Z."/>
            <person name="Mondo S.J."/>
            <person name="Kuo A."/>
            <person name="Hayes R.D."/>
            <person name="Haridas S."/>
            <person name="Andreopoulos B."/>
            <person name="Riley R."/>
            <person name="LaButti K."/>
            <person name="Pangilinan J."/>
            <person name="Lipzen A."/>
            <person name="Amirebrahimi M."/>
            <person name="Yan J."/>
            <person name="Adam C."/>
            <person name="Keymanesh K."/>
            <person name="Ng V."/>
            <person name="Louie K."/>
            <person name="Northen T."/>
            <person name="Drula E."/>
            <person name="Henrissat B."/>
            <person name="Hsieh H.M."/>
            <person name="Youens-Clark K."/>
            <person name="Lutzoni F."/>
            <person name="Miadlikowska J."/>
            <person name="Eastwood D.C."/>
            <person name="Hamelin R.C."/>
            <person name="Grigoriev I.V."/>
            <person name="U'Ren J.M."/>
        </authorList>
    </citation>
    <scope>NUCLEOTIDE SEQUENCE [LARGE SCALE GENOMIC DNA]</scope>
    <source>
        <strain evidence="1 2">ER1909</strain>
    </source>
</reference>
<evidence type="ECO:0000313" key="2">
    <source>
        <dbReference type="Proteomes" id="UP001497680"/>
    </source>
</evidence>
<protein>
    <submittedName>
        <fullName evidence="1">Heterokaryon incompatibility protein-domain-containing protein</fullName>
    </submittedName>
</protein>
<keyword evidence="2" id="KW-1185">Reference proteome</keyword>
<evidence type="ECO:0000313" key="1">
    <source>
        <dbReference type="EMBL" id="KAI6080623.1"/>
    </source>
</evidence>
<comment type="caution">
    <text evidence="1">The sequence shown here is derived from an EMBL/GenBank/DDBJ whole genome shotgun (WGS) entry which is preliminary data.</text>
</comment>
<organism evidence="1 2">
    <name type="scientific">Hypoxylon rubiginosum</name>
    <dbReference type="NCBI Taxonomy" id="110542"/>
    <lineage>
        <taxon>Eukaryota</taxon>
        <taxon>Fungi</taxon>
        <taxon>Dikarya</taxon>
        <taxon>Ascomycota</taxon>
        <taxon>Pezizomycotina</taxon>
        <taxon>Sordariomycetes</taxon>
        <taxon>Xylariomycetidae</taxon>
        <taxon>Xylariales</taxon>
        <taxon>Hypoxylaceae</taxon>
        <taxon>Hypoxylon</taxon>
    </lineage>
</organism>
<name>A0ACC0CJK7_9PEZI</name>
<sequence>MVLSRASTTDFPYPPLPSKEDALRILTIQPGDFDDEITATLTPVTFGAKPKYAALSYTWGDPYPDNAALPAAPVRKDPTEDSTEESTGIHTPESSSQASDSTVIDEADSILVNNLYFPVKHNLALALRHLRSPKYPLALWVDAICINQKNTDELNTHVAMMSFIYRRAFTVVAWLGVGDFRGYGDAFRYMRREWMSGETQYLAGYLGGSEKMPSSPEAEGPAFTRIATSSYWTRLWIVQEVCLSNQLAFAYGSKIWTCENFCGWNPVAKAICRDGRGLENLSRLFQTRSDRYGEKMSLMSLVEKFSTAASSDIRDKIYGLLGLANDVTPYSRTDDGDVDPADQPIKFLDPHHEPTPKPLGEKGMLKVDYSQSVYDVWAEVLKYVYFGAEMVGGEHTRHVLGTVDRAWIKPKLIEHERHIHIVRASGMVQEALGQKAIHRNTFIRALGYVYGEVLKIGPDYTAIVSSSRSEQEWRSSFESYYTKSWELATLRGDHEKYLRKIIGYEDEELSKIQEISNSNVIAWGFSEKKPLHSDPSYVAKHENIRGEGHEGRQNHSTKQICLFTERQIGIVPSNTKPGDVLVRFVDCSAAIIMRPHIDNKQTSLTLVGRADIYSRASGCSELAGHYIQLGDLSSRYEAGFRSNGTVYVDFDLDTLQLITASITID</sequence>
<accession>A0ACC0CJK7</accession>
<dbReference type="Proteomes" id="UP001497680">
    <property type="component" value="Unassembled WGS sequence"/>
</dbReference>
<gene>
    <name evidence="1" type="ORF">F4821DRAFT_275803</name>
</gene>
<dbReference type="EMBL" id="MU394431">
    <property type="protein sequence ID" value="KAI6080623.1"/>
    <property type="molecule type" value="Genomic_DNA"/>
</dbReference>